<evidence type="ECO:0000256" key="1">
    <source>
        <dbReference type="ARBA" id="ARBA00004123"/>
    </source>
</evidence>
<dbReference type="GO" id="GO:0000981">
    <property type="term" value="F:DNA-binding transcription factor activity, RNA polymerase II-specific"/>
    <property type="evidence" value="ECO:0007669"/>
    <property type="project" value="TreeGrafter"/>
</dbReference>
<dbReference type="CDD" id="cd00265">
    <property type="entry name" value="MADS_MEF2_like"/>
    <property type="match status" value="1"/>
</dbReference>
<dbReference type="PANTHER" id="PTHR11945:SF534">
    <property type="entry name" value="MYOCYTE-SPECIFIC ENHANCER FACTOR 2"/>
    <property type="match status" value="1"/>
</dbReference>
<evidence type="ECO:0000256" key="7">
    <source>
        <dbReference type="SAM" id="MobiDB-lite"/>
    </source>
</evidence>
<dbReference type="GO" id="GO:0005634">
    <property type="term" value="C:nucleus"/>
    <property type="evidence" value="ECO:0007669"/>
    <property type="project" value="UniProtKB-SubCell"/>
</dbReference>
<dbReference type="GO" id="GO:0045944">
    <property type="term" value="P:positive regulation of transcription by RNA polymerase II"/>
    <property type="evidence" value="ECO:0007669"/>
    <property type="project" value="InterPro"/>
</dbReference>
<evidence type="ECO:0000256" key="4">
    <source>
        <dbReference type="ARBA" id="ARBA00023163"/>
    </source>
</evidence>
<dbReference type="InterPro" id="IPR033896">
    <property type="entry name" value="MEF2-like_N"/>
</dbReference>
<feature type="region of interest" description="Disordered" evidence="7">
    <location>
        <begin position="265"/>
        <end position="356"/>
    </location>
</feature>
<evidence type="ECO:0000256" key="5">
    <source>
        <dbReference type="ARBA" id="ARBA00023242"/>
    </source>
</evidence>
<keyword evidence="4" id="KW-0804">Transcription</keyword>
<dbReference type="STRING" id="879819.A0A0J0XEX5"/>
<dbReference type="InterPro" id="IPR036879">
    <property type="entry name" value="TF_MADSbox_sf"/>
</dbReference>
<accession>A0A0J0XEX5</accession>
<dbReference type="PANTHER" id="PTHR11945">
    <property type="entry name" value="MADS BOX PROTEIN"/>
    <property type="match status" value="1"/>
</dbReference>
<organism evidence="9 10">
    <name type="scientific">Cutaneotrichosporon oleaginosum</name>
    <dbReference type="NCBI Taxonomy" id="879819"/>
    <lineage>
        <taxon>Eukaryota</taxon>
        <taxon>Fungi</taxon>
        <taxon>Dikarya</taxon>
        <taxon>Basidiomycota</taxon>
        <taxon>Agaricomycotina</taxon>
        <taxon>Tremellomycetes</taxon>
        <taxon>Trichosporonales</taxon>
        <taxon>Trichosporonaceae</taxon>
        <taxon>Cutaneotrichosporon</taxon>
    </lineage>
</organism>
<dbReference type="PROSITE" id="PS50066">
    <property type="entry name" value="MADS_BOX_2"/>
    <property type="match status" value="1"/>
</dbReference>
<protein>
    <recommendedName>
        <fullName evidence="8">MADS-box domain-containing protein</fullName>
    </recommendedName>
</protein>
<dbReference type="InterPro" id="IPR002100">
    <property type="entry name" value="TF_MADSbox"/>
</dbReference>
<evidence type="ECO:0000259" key="8">
    <source>
        <dbReference type="PROSITE" id="PS50066"/>
    </source>
</evidence>
<evidence type="ECO:0000256" key="2">
    <source>
        <dbReference type="ARBA" id="ARBA00023015"/>
    </source>
</evidence>
<dbReference type="AlphaFoldDB" id="A0A0J0XEX5"/>
<dbReference type="SUPFAM" id="SSF55455">
    <property type="entry name" value="SRF-like"/>
    <property type="match status" value="1"/>
</dbReference>
<dbReference type="GeneID" id="28984821"/>
<keyword evidence="3" id="KW-0238">DNA-binding</keyword>
<feature type="compositionally biased region" description="Basic and acidic residues" evidence="7">
    <location>
        <begin position="342"/>
        <end position="356"/>
    </location>
</feature>
<keyword evidence="10" id="KW-1185">Reference proteome</keyword>
<proteinExistence type="inferred from homology"/>
<feature type="compositionally biased region" description="Pro residues" evidence="7">
    <location>
        <begin position="319"/>
        <end position="330"/>
    </location>
</feature>
<feature type="compositionally biased region" description="Basic and acidic residues" evidence="7">
    <location>
        <begin position="112"/>
        <end position="128"/>
    </location>
</feature>
<evidence type="ECO:0000313" key="10">
    <source>
        <dbReference type="Proteomes" id="UP000053611"/>
    </source>
</evidence>
<comment type="subcellular location">
    <subcellularLocation>
        <location evidence="1">Nucleus</location>
    </subcellularLocation>
</comment>
<dbReference type="PRINTS" id="PR00404">
    <property type="entry name" value="MADSDOMAIN"/>
</dbReference>
<feature type="region of interest" description="Disordered" evidence="7">
    <location>
        <begin position="91"/>
        <end position="159"/>
    </location>
</feature>
<reference evidence="9 10" key="1">
    <citation type="submission" date="2015-03" db="EMBL/GenBank/DDBJ databases">
        <title>Genomics and transcriptomics of the oil-accumulating basidiomycete yeast T. oleaginosus allow insights into substrate utilization and the diverse evolutionary trajectories of mating systems in fungi.</title>
        <authorList>
            <consortium name="DOE Joint Genome Institute"/>
            <person name="Kourist R."/>
            <person name="Kracht O."/>
            <person name="Bracharz F."/>
            <person name="Lipzen A."/>
            <person name="Nolan M."/>
            <person name="Ohm R."/>
            <person name="Grigoriev I."/>
            <person name="Sun S."/>
            <person name="Heitman J."/>
            <person name="Bruck T."/>
            <person name="Nowrousian M."/>
        </authorList>
    </citation>
    <scope>NUCLEOTIDE SEQUENCE [LARGE SCALE GENOMIC DNA]</scope>
    <source>
        <strain evidence="9 10">IBC0246</strain>
    </source>
</reference>
<comment type="similarity">
    <text evidence="6">Belongs to the MEF2 family.</text>
</comment>
<dbReference type="Proteomes" id="UP000053611">
    <property type="component" value="Unassembled WGS sequence"/>
</dbReference>
<evidence type="ECO:0000313" key="9">
    <source>
        <dbReference type="EMBL" id="KLT39616.1"/>
    </source>
</evidence>
<dbReference type="EMBL" id="KQ087253">
    <property type="protein sequence ID" value="KLT39616.1"/>
    <property type="molecule type" value="Genomic_DNA"/>
</dbReference>
<feature type="domain" description="MADS-box" evidence="8">
    <location>
        <begin position="1"/>
        <end position="61"/>
    </location>
</feature>
<name>A0A0J0XEX5_9TREE</name>
<sequence>MGRKKIEIKPLTDERNRNVTFLKRKAGLMKKAYELSVLCGVSVSILIFGANGKPYEFCSADFDTEVDRYYDYEGTIERRRAAEFEAMALAGEDGSDDEDAPGKKPTVGKSLKGKESYKARRRAPDRERERRRRSYRETEGSFVGSLVEEAPERPESPTTASLSYAMGLHQAPPPQPTAPAWQQYRPQPFMPMNGPAFMPSPSINGGNGGWDSSMLTTYAWLQIQQAHQEQKRVLLEKQQHQLFELTSRSGGHAFVRDMLGAGVGGGGSSGTGSSSSNSQEFVWPTTTDAGNGTYGVSTPPDEDLIWALSGGMGGAGPSTAPPVGPGPSVPSVPSNMPSWRVDPPRSDDRAAKRMRP</sequence>
<dbReference type="GO" id="GO:0046983">
    <property type="term" value="F:protein dimerization activity"/>
    <property type="evidence" value="ECO:0007669"/>
    <property type="project" value="InterPro"/>
</dbReference>
<dbReference type="SMART" id="SM00432">
    <property type="entry name" value="MADS"/>
    <property type="match status" value="1"/>
</dbReference>
<evidence type="ECO:0000256" key="6">
    <source>
        <dbReference type="ARBA" id="ARBA00025805"/>
    </source>
</evidence>
<evidence type="ECO:0000256" key="3">
    <source>
        <dbReference type="ARBA" id="ARBA00023125"/>
    </source>
</evidence>
<dbReference type="Pfam" id="PF00319">
    <property type="entry name" value="SRF-TF"/>
    <property type="match status" value="1"/>
</dbReference>
<dbReference type="Gene3D" id="3.40.1810.10">
    <property type="entry name" value="Transcription factor, MADS-box"/>
    <property type="match status" value="1"/>
</dbReference>
<keyword evidence="2" id="KW-0805">Transcription regulation</keyword>
<dbReference type="OrthoDB" id="1898716at2759"/>
<feature type="compositionally biased region" description="Polar residues" evidence="7">
    <location>
        <begin position="284"/>
        <end position="296"/>
    </location>
</feature>
<dbReference type="GO" id="GO:0000978">
    <property type="term" value="F:RNA polymerase II cis-regulatory region sequence-specific DNA binding"/>
    <property type="evidence" value="ECO:0007669"/>
    <property type="project" value="TreeGrafter"/>
</dbReference>
<gene>
    <name evidence="9" type="ORF">CC85DRAFT_288326</name>
</gene>
<feature type="non-terminal residue" evidence="9">
    <location>
        <position position="356"/>
    </location>
</feature>
<keyword evidence="5" id="KW-0539">Nucleus</keyword>